<evidence type="ECO:0000313" key="7">
    <source>
        <dbReference type="Proteomes" id="UP000011546"/>
    </source>
</evidence>
<feature type="domain" description="Nudix hydrolase" evidence="5">
    <location>
        <begin position="15"/>
        <end position="173"/>
    </location>
</feature>
<dbReference type="PROSITE" id="PS00893">
    <property type="entry name" value="NUDIX_BOX"/>
    <property type="match status" value="1"/>
</dbReference>
<dbReference type="GO" id="GO:0016787">
    <property type="term" value="F:hydrolase activity"/>
    <property type="evidence" value="ECO:0007669"/>
    <property type="project" value="UniProtKB-KW"/>
</dbReference>
<comment type="cofactor">
    <cofactor evidence="1">
        <name>Mg(2+)</name>
        <dbReference type="ChEBI" id="CHEBI:18420"/>
    </cofactor>
</comment>
<dbReference type="PRINTS" id="PR00502">
    <property type="entry name" value="NUDIXFAMILY"/>
</dbReference>
<feature type="compositionally biased region" description="Acidic residues" evidence="4">
    <location>
        <begin position="1"/>
        <end position="11"/>
    </location>
</feature>
<dbReference type="PANTHER" id="PTHR43046">
    <property type="entry name" value="GDP-MANNOSE MANNOSYL HYDROLASE"/>
    <property type="match status" value="1"/>
</dbReference>
<dbReference type="AlphaFoldDB" id="M0NVK5"/>
<proteinExistence type="predicted"/>
<evidence type="ECO:0000256" key="1">
    <source>
        <dbReference type="ARBA" id="ARBA00001946"/>
    </source>
</evidence>
<evidence type="ECO:0000259" key="5">
    <source>
        <dbReference type="PROSITE" id="PS51462"/>
    </source>
</evidence>
<dbReference type="PANTHER" id="PTHR43046:SF12">
    <property type="entry name" value="GDP-MANNOSE MANNOSYL HYDROLASE"/>
    <property type="match status" value="1"/>
</dbReference>
<name>M0NVK5_9EURY</name>
<dbReference type="RefSeq" id="WP_008849266.1">
    <property type="nucleotide sequence ID" value="NZ_AOJH01000079.1"/>
</dbReference>
<evidence type="ECO:0000256" key="3">
    <source>
        <dbReference type="ARBA" id="ARBA00022842"/>
    </source>
</evidence>
<dbReference type="SUPFAM" id="SSF55811">
    <property type="entry name" value="Nudix"/>
    <property type="match status" value="1"/>
</dbReference>
<dbReference type="OrthoDB" id="40462at2157"/>
<dbReference type="Proteomes" id="UP000011546">
    <property type="component" value="Unassembled WGS sequence"/>
</dbReference>
<dbReference type="EMBL" id="AOJH01000079">
    <property type="protein sequence ID" value="EMA60600.1"/>
    <property type="molecule type" value="Genomic_DNA"/>
</dbReference>
<keyword evidence="7" id="KW-1185">Reference proteome</keyword>
<evidence type="ECO:0000256" key="4">
    <source>
        <dbReference type="SAM" id="MobiDB-lite"/>
    </source>
</evidence>
<comment type="caution">
    <text evidence="6">The sequence shown here is derived from an EMBL/GenBank/DDBJ whole genome shotgun (WGS) entry which is preliminary data.</text>
</comment>
<evidence type="ECO:0000313" key="6">
    <source>
        <dbReference type="EMBL" id="EMA60600.1"/>
    </source>
</evidence>
<keyword evidence="3" id="KW-0460">Magnesium</keyword>
<feature type="compositionally biased region" description="Basic and acidic residues" evidence="4">
    <location>
        <begin position="14"/>
        <end position="23"/>
    </location>
</feature>
<keyword evidence="2 6" id="KW-0378">Hydrolase</keyword>
<dbReference type="InterPro" id="IPR015797">
    <property type="entry name" value="NUDIX_hydrolase-like_dom_sf"/>
</dbReference>
<feature type="region of interest" description="Disordered" evidence="4">
    <location>
        <begin position="1"/>
        <end position="23"/>
    </location>
</feature>
<dbReference type="PROSITE" id="PS51462">
    <property type="entry name" value="NUDIX"/>
    <property type="match status" value="1"/>
</dbReference>
<dbReference type="Gene3D" id="3.90.79.10">
    <property type="entry name" value="Nucleoside Triphosphate Pyrophosphohydrolase"/>
    <property type="match status" value="1"/>
</dbReference>
<dbReference type="InterPro" id="IPR020476">
    <property type="entry name" value="Nudix_hydrolase"/>
</dbReference>
<sequence>MPDDLAPDDLAPDAPRERQSLRLPTDRIEALREWAKEGTALTAAARVRDPNGRLAFVKTAWSDGWVLPGGAVEPGESPAVAAAREVREETRLDAAIGDPVVVFEQSYVDADRDAVAFEAEYVVYAARAEGRIPDAAELGVCPDEIRAARWFEGVPEKLHDGDLLRASLSGKNH</sequence>
<dbReference type="Pfam" id="PF00293">
    <property type="entry name" value="NUDIX"/>
    <property type="match status" value="1"/>
</dbReference>
<dbReference type="CDD" id="cd02883">
    <property type="entry name" value="NUDIX_Hydrolase"/>
    <property type="match status" value="1"/>
</dbReference>
<dbReference type="PATRIC" id="fig|1230456.3.peg.2574"/>
<dbReference type="InterPro" id="IPR000086">
    <property type="entry name" value="NUDIX_hydrolase_dom"/>
</dbReference>
<accession>M0NVK5</accession>
<dbReference type="InterPro" id="IPR020084">
    <property type="entry name" value="NUDIX_hydrolase_CS"/>
</dbReference>
<dbReference type="STRING" id="1230456.C468_12954"/>
<gene>
    <name evidence="6" type="ORF">C468_12954</name>
</gene>
<protein>
    <submittedName>
        <fullName evidence="6">NUDIX hydrolase</fullName>
    </submittedName>
</protein>
<evidence type="ECO:0000256" key="2">
    <source>
        <dbReference type="ARBA" id="ARBA00022801"/>
    </source>
</evidence>
<reference evidence="6 7" key="1">
    <citation type="journal article" date="2014" name="PLoS Genet.">
        <title>Phylogenetically driven sequencing of extremely halophilic archaea reveals strategies for static and dynamic osmo-response.</title>
        <authorList>
            <person name="Becker E.A."/>
            <person name="Seitzer P.M."/>
            <person name="Tritt A."/>
            <person name="Larsen D."/>
            <person name="Krusor M."/>
            <person name="Yao A.I."/>
            <person name="Wu D."/>
            <person name="Madern D."/>
            <person name="Eisen J.A."/>
            <person name="Darling A.E."/>
            <person name="Facciotti M.T."/>
        </authorList>
    </citation>
    <scope>NUCLEOTIDE SEQUENCE [LARGE SCALE GENOMIC DNA]</scope>
    <source>
        <strain evidence="6 7">JCM 14978</strain>
    </source>
</reference>
<organism evidence="6 7">
    <name type="scientific">Halorubrum kocurii JCM 14978</name>
    <dbReference type="NCBI Taxonomy" id="1230456"/>
    <lineage>
        <taxon>Archaea</taxon>
        <taxon>Methanobacteriati</taxon>
        <taxon>Methanobacteriota</taxon>
        <taxon>Stenosarchaea group</taxon>
        <taxon>Halobacteria</taxon>
        <taxon>Halobacteriales</taxon>
        <taxon>Haloferacaceae</taxon>
        <taxon>Halorubrum</taxon>
    </lineage>
</organism>